<dbReference type="InterPro" id="IPR016785">
    <property type="entry name" value="ComGD"/>
</dbReference>
<dbReference type="InterPro" id="IPR045584">
    <property type="entry name" value="Pilin-like"/>
</dbReference>
<accession>A0A4R2RN26</accession>
<dbReference type="SUPFAM" id="SSF54523">
    <property type="entry name" value="Pili subunits"/>
    <property type="match status" value="1"/>
</dbReference>
<keyword evidence="1" id="KW-0472">Membrane</keyword>
<evidence type="ECO:0000313" key="2">
    <source>
        <dbReference type="EMBL" id="TCP65432.1"/>
    </source>
</evidence>
<gene>
    <name evidence="2" type="ORF">EDD57_13325</name>
</gene>
<keyword evidence="1" id="KW-1133">Transmembrane helix</keyword>
<keyword evidence="3" id="KW-1185">Reference proteome</keyword>
<reference evidence="2 3" key="1">
    <citation type="submission" date="2019-03" db="EMBL/GenBank/DDBJ databases">
        <title>Genomic Encyclopedia of Type Strains, Phase IV (KMG-IV): sequencing the most valuable type-strain genomes for metagenomic binning, comparative biology and taxonomic classification.</title>
        <authorList>
            <person name="Goeker M."/>
        </authorList>
    </citation>
    <scope>NUCLEOTIDE SEQUENCE [LARGE SCALE GENOMIC DNA]</scope>
    <source>
        <strain evidence="2 3">DSM 46831</strain>
    </source>
</reference>
<evidence type="ECO:0000256" key="1">
    <source>
        <dbReference type="SAM" id="Phobius"/>
    </source>
</evidence>
<dbReference type="GO" id="GO:0030420">
    <property type="term" value="P:establishment of competence for transformation"/>
    <property type="evidence" value="ECO:0007669"/>
    <property type="project" value="InterPro"/>
</dbReference>
<proteinExistence type="predicted"/>
<dbReference type="Proteomes" id="UP000294746">
    <property type="component" value="Unassembled WGS sequence"/>
</dbReference>
<feature type="transmembrane region" description="Helical" evidence="1">
    <location>
        <begin position="12"/>
        <end position="32"/>
    </location>
</feature>
<dbReference type="EMBL" id="SLXV01000033">
    <property type="protein sequence ID" value="TCP65432.1"/>
    <property type="molecule type" value="Genomic_DNA"/>
</dbReference>
<protein>
    <recommendedName>
        <fullName evidence="4">Prepilin-type N-terminal cleavage/methylation domain-containing protein</fullName>
    </recommendedName>
</protein>
<evidence type="ECO:0008006" key="4">
    <source>
        <dbReference type="Google" id="ProtNLM"/>
    </source>
</evidence>
<comment type="caution">
    <text evidence="2">The sequence shown here is derived from an EMBL/GenBank/DDBJ whole genome shotgun (WGS) entry which is preliminary data.</text>
</comment>
<dbReference type="AlphaFoldDB" id="A0A4R2RN26"/>
<keyword evidence="1" id="KW-0812">Transmembrane</keyword>
<organism evidence="2 3">
    <name type="scientific">Baia soyae</name>
    <dbReference type="NCBI Taxonomy" id="1544746"/>
    <lineage>
        <taxon>Bacteria</taxon>
        <taxon>Bacillati</taxon>
        <taxon>Bacillota</taxon>
        <taxon>Bacilli</taxon>
        <taxon>Bacillales</taxon>
        <taxon>Thermoactinomycetaceae</taxon>
        <taxon>Baia</taxon>
    </lineage>
</organism>
<sequence>MRREQVRNESGFTLMETVFVLFLLSLFCTLALPSFSTTSQNKVEQQFGVEVREIFSLAHSLAVSQEKNWRVLVLPNQIQLQQPESNGLRKELAIPKQCKFTHRLPKNEVVFRQTGQAVGGTLTLDCESGYQATWKVQVGSGRVIMEEHR</sequence>
<dbReference type="OrthoDB" id="2990208at2"/>
<name>A0A4R2RN26_9BACL</name>
<evidence type="ECO:0000313" key="3">
    <source>
        <dbReference type="Proteomes" id="UP000294746"/>
    </source>
</evidence>
<dbReference type="RefSeq" id="WP_131849383.1">
    <property type="nucleotide sequence ID" value="NZ_SLXV01000033.1"/>
</dbReference>
<dbReference type="PIRSF" id="PIRSF021292">
    <property type="entry name" value="Competence_ComGD"/>
    <property type="match status" value="1"/>
</dbReference>